<evidence type="ECO:0008006" key="3">
    <source>
        <dbReference type="Google" id="ProtNLM"/>
    </source>
</evidence>
<name>A0A0M0KMJ2_ALKHA</name>
<dbReference type="AlphaFoldDB" id="A0A0M0KMJ2"/>
<gene>
    <name evidence="2" type="ORF">AMD02_12740</name>
</gene>
<organism evidence="2">
    <name type="scientific">Halalkalibacterium halodurans</name>
    <name type="common">Bacillus halodurans</name>
    <dbReference type="NCBI Taxonomy" id="86665"/>
    <lineage>
        <taxon>Bacteria</taxon>
        <taxon>Bacillati</taxon>
        <taxon>Bacillota</taxon>
        <taxon>Bacilli</taxon>
        <taxon>Bacillales</taxon>
        <taxon>Bacillaceae</taxon>
        <taxon>Halalkalibacterium (ex Joshi et al. 2022)</taxon>
    </lineage>
</organism>
<dbReference type="InterPro" id="IPR020534">
    <property type="entry name" value="Uncharacterised_YqxA"/>
</dbReference>
<evidence type="ECO:0000256" key="1">
    <source>
        <dbReference type="SAM" id="MobiDB-lite"/>
    </source>
</evidence>
<dbReference type="OMA" id="NRISRMA"/>
<reference evidence="2" key="1">
    <citation type="submission" date="2015-08" db="EMBL/GenBank/DDBJ databases">
        <title>Complete DNA Sequence of Pseudomonas syringae pv. actinidiae, the Causal Agent of Kiwifruit Canker Disease.</title>
        <authorList>
            <person name="Rikkerink E.H.A."/>
            <person name="Fineran P.C."/>
        </authorList>
    </citation>
    <scope>NUCLEOTIDE SEQUENCE</scope>
    <source>
        <strain evidence="2">DSM 13666</strain>
    </source>
</reference>
<evidence type="ECO:0000313" key="2">
    <source>
        <dbReference type="EMBL" id="KOO39618.1"/>
    </source>
</evidence>
<dbReference type="Pfam" id="PF12438">
    <property type="entry name" value="DUF3679"/>
    <property type="match status" value="1"/>
</dbReference>
<accession>A0A0M0KMJ2</accession>
<accession>A0A4Y7X1U3</accession>
<feature type="compositionally biased region" description="Basic and acidic residues" evidence="1">
    <location>
        <begin position="40"/>
        <end position="55"/>
    </location>
</feature>
<comment type="caution">
    <text evidence="2">The sequence shown here is derived from an EMBL/GenBank/DDBJ whole genome shotgun (WGS) entry which is preliminary data.</text>
</comment>
<dbReference type="GeneID" id="87596962"/>
<dbReference type="PATRIC" id="fig|136160.3.peg.2973"/>
<protein>
    <recommendedName>
        <fullName evidence="3">DUF3679 domain-containing protein</fullName>
    </recommendedName>
</protein>
<sequence>MRQVIFLCVACIVVGLTGALFGVQQMNEHLGLSEPEPLVIEERPEKQREPSDERLQETMELAEKQERNVETGQFNFFSALGEALANGVNQGTRFVLATLSSWFHDVLNGSRS</sequence>
<proteinExistence type="predicted"/>
<dbReference type="EMBL" id="LILD01000001">
    <property type="protein sequence ID" value="KOO39618.1"/>
    <property type="molecule type" value="Genomic_DNA"/>
</dbReference>
<feature type="region of interest" description="Disordered" evidence="1">
    <location>
        <begin position="35"/>
        <end position="55"/>
    </location>
</feature>
<dbReference type="RefSeq" id="WP_010897507.1">
    <property type="nucleotide sequence ID" value="NZ_CP040441.1"/>
</dbReference>